<evidence type="ECO:0000256" key="1">
    <source>
        <dbReference type="SAM" id="SignalP"/>
    </source>
</evidence>
<accession>A0AAP0J0Q4</accession>
<keyword evidence="1" id="KW-0732">Signal</keyword>
<protein>
    <submittedName>
        <fullName evidence="2">Uncharacterized protein</fullName>
    </submittedName>
</protein>
<evidence type="ECO:0000313" key="2">
    <source>
        <dbReference type="EMBL" id="KAK9125294.1"/>
    </source>
</evidence>
<sequence length="131" mass="13924">MDPLQPNKGLRILGLLSLMIVKSGAKNKLMESLGIDALNEESLRCTRFEGQCNGAKSGGARLESKERERKVELLVLVPQHPTRLRGAHYSASLGAVALHATLNSPPNGFGATAPGPGPQSTLVLCLAPWCQ</sequence>
<dbReference type="AlphaFoldDB" id="A0AAP0J0Q4"/>
<keyword evidence="3" id="KW-1185">Reference proteome</keyword>
<evidence type="ECO:0000313" key="3">
    <source>
        <dbReference type="Proteomes" id="UP001419268"/>
    </source>
</evidence>
<name>A0AAP0J0Q4_9MAGN</name>
<gene>
    <name evidence="2" type="ORF">Scep_014140</name>
</gene>
<proteinExistence type="predicted"/>
<comment type="caution">
    <text evidence="2">The sequence shown here is derived from an EMBL/GenBank/DDBJ whole genome shotgun (WGS) entry which is preliminary data.</text>
</comment>
<dbReference type="EMBL" id="JBBNAG010000006">
    <property type="protein sequence ID" value="KAK9125294.1"/>
    <property type="molecule type" value="Genomic_DNA"/>
</dbReference>
<dbReference type="Proteomes" id="UP001419268">
    <property type="component" value="Unassembled WGS sequence"/>
</dbReference>
<organism evidence="2 3">
    <name type="scientific">Stephania cephalantha</name>
    <dbReference type="NCBI Taxonomy" id="152367"/>
    <lineage>
        <taxon>Eukaryota</taxon>
        <taxon>Viridiplantae</taxon>
        <taxon>Streptophyta</taxon>
        <taxon>Embryophyta</taxon>
        <taxon>Tracheophyta</taxon>
        <taxon>Spermatophyta</taxon>
        <taxon>Magnoliopsida</taxon>
        <taxon>Ranunculales</taxon>
        <taxon>Menispermaceae</taxon>
        <taxon>Menispermoideae</taxon>
        <taxon>Cissampelideae</taxon>
        <taxon>Stephania</taxon>
    </lineage>
</organism>
<reference evidence="2 3" key="1">
    <citation type="submission" date="2024-01" db="EMBL/GenBank/DDBJ databases">
        <title>Genome assemblies of Stephania.</title>
        <authorList>
            <person name="Yang L."/>
        </authorList>
    </citation>
    <scope>NUCLEOTIDE SEQUENCE [LARGE SCALE GENOMIC DNA]</scope>
    <source>
        <strain evidence="2">JXDWG</strain>
        <tissue evidence="2">Leaf</tissue>
    </source>
</reference>
<feature type="chain" id="PRO_5043055683" evidence="1">
    <location>
        <begin position="26"/>
        <end position="131"/>
    </location>
</feature>
<feature type="signal peptide" evidence="1">
    <location>
        <begin position="1"/>
        <end position="25"/>
    </location>
</feature>